<comment type="function">
    <text evidence="13">Glucanases play a role in cell expansion during growth, in cell-cell fusion during mating, and in spore release during sporulation. This enzyme may be involved in beta-glucan degradation. Active on laminarin and lichenan.</text>
</comment>
<dbReference type="SUPFAM" id="SSF51445">
    <property type="entry name" value="(Trans)glycosidases"/>
    <property type="match status" value="1"/>
</dbReference>
<evidence type="ECO:0000256" key="3">
    <source>
        <dbReference type="ARBA" id="ARBA00022475"/>
    </source>
</evidence>
<keyword evidence="8 16" id="KW-0472">Membrane</keyword>
<keyword evidence="16" id="KW-1133">Transmembrane helix</keyword>
<feature type="transmembrane region" description="Helical" evidence="16">
    <location>
        <begin position="404"/>
        <end position="429"/>
    </location>
</feature>
<proteinExistence type="predicted"/>
<dbReference type="InterPro" id="IPR050732">
    <property type="entry name" value="Beta-glucan_modifiers"/>
</dbReference>
<keyword evidence="10" id="KW-0119">Carbohydrate metabolism</keyword>
<organism evidence="17 18">
    <name type="scientific">Muriicola marianensis</name>
    <dbReference type="NCBI Taxonomy" id="1324801"/>
    <lineage>
        <taxon>Bacteria</taxon>
        <taxon>Pseudomonadati</taxon>
        <taxon>Bacteroidota</taxon>
        <taxon>Flavobacteriia</taxon>
        <taxon>Flavobacteriales</taxon>
        <taxon>Flavobacteriaceae</taxon>
        <taxon>Muriicola</taxon>
    </lineage>
</organism>
<dbReference type="Gene3D" id="1.20.1250.20">
    <property type="entry name" value="MFS general substrate transporter like domains"/>
    <property type="match status" value="2"/>
</dbReference>
<keyword evidence="7" id="KW-0378">Hydrolase</keyword>
<feature type="transmembrane region" description="Helical" evidence="16">
    <location>
        <begin position="358"/>
        <end position="383"/>
    </location>
</feature>
<evidence type="ECO:0000256" key="14">
    <source>
        <dbReference type="ARBA" id="ARBA00042373"/>
    </source>
</evidence>
<sequence>MLSNIQLTKQPIYMSSSTQTITTKVPFGQKVAFGIGMFANQMFPAILGIFMVVLVEDLGFPGWMWSLIYFFPRIFDSITDPIMGFISDNTKSKWGRRKQYVLIGGLIMGVAFIFMWQLYASDTLQYNFWYFFLWSIVFYLGLTFFSVPYVAMGYEMSDDFHERTDIMAVAQWIGQWAWVIAPWFWVIMYDPDWFPSADVAVRELAIWVAIPCAICAMVPAIFIRSKSTLDEDYEPLNAANIVNSLKKILDSFKAAFRIEQFRRICMATFLIFNAFNTVAALTFFVVVYKLFNGDADASGIWVSLFGCLGALGTTFIVIPIVARMARVMGKKKAFMLAQGISVVGYIMLYFLFVPGKPWLYIIGLPFFSFGIGSLFTIMMSMTADVIDIDELNSGKRREGIFGAIYWWMVKVGFAIAGALSGLIIAFVGFNPDLPTTEQQSAVDGLLAFFCFFPMVGTIIAMLVMRKYDVTEARANEIRAEIEKRKKPKSSSSYYGGNKLSTFDTLGLEIDPSTDLDFTNMSDTSVRKQFLISLEKGIHGMCFSPYREGQDIGDILSEEQIRIRMEVVKPYTKWVRSFSCTDGNEYIARIAKENGLRTIVGAWIGEDIEKNEREISSLINLAKDGHVDIAAVGNEVLLRNELPKEEILQYIRRVKEALPDIPVGYVDTYFRFYEHPDLVDACDVIMANCYPFWEGCSVEEASNYLKKMHALAVKAADGKPVIITETGWPDNGNNVNEAVPTALNAMKYYINLQAWGEKYNTELFYFSSFDEAWKIHHEGEIGASWGIWDKNEHLKYS</sequence>
<keyword evidence="6" id="KW-0732">Signal</keyword>
<protein>
    <recommendedName>
        <fullName evidence="15">Endo-1,3-beta-glucanase btgC</fullName>
    </recommendedName>
    <alternativeName>
        <fullName evidence="14">Laminarinase btgC</fullName>
    </alternativeName>
</protein>
<feature type="transmembrane region" description="Helical" evidence="16">
    <location>
        <begin position="205"/>
        <end position="223"/>
    </location>
</feature>
<dbReference type="PANTHER" id="PTHR16631">
    <property type="entry name" value="GLUCAN 1,3-BETA-GLUCOSIDASE"/>
    <property type="match status" value="1"/>
</dbReference>
<evidence type="ECO:0000256" key="11">
    <source>
        <dbReference type="ARBA" id="ARBA00023316"/>
    </source>
</evidence>
<evidence type="ECO:0000256" key="6">
    <source>
        <dbReference type="ARBA" id="ARBA00022729"/>
    </source>
</evidence>
<feature type="transmembrane region" description="Helical" evidence="16">
    <location>
        <begin position="300"/>
        <end position="321"/>
    </location>
</feature>
<dbReference type="Proteomes" id="UP000625780">
    <property type="component" value="Unassembled WGS sequence"/>
</dbReference>
<feature type="transmembrane region" description="Helical" evidence="16">
    <location>
        <begin position="264"/>
        <end position="288"/>
    </location>
</feature>
<evidence type="ECO:0000256" key="12">
    <source>
        <dbReference type="ARBA" id="ARBA00023326"/>
    </source>
</evidence>
<keyword evidence="3" id="KW-1003">Cell membrane</keyword>
<dbReference type="Pfam" id="PF00332">
    <property type="entry name" value="Glyco_hydro_17"/>
    <property type="match status" value="1"/>
</dbReference>
<evidence type="ECO:0000256" key="8">
    <source>
        <dbReference type="ARBA" id="ARBA00023136"/>
    </source>
</evidence>
<evidence type="ECO:0000256" key="9">
    <source>
        <dbReference type="ARBA" id="ARBA00023180"/>
    </source>
</evidence>
<evidence type="ECO:0000256" key="2">
    <source>
        <dbReference type="ARBA" id="ARBA00004236"/>
    </source>
</evidence>
<dbReference type="Gene3D" id="3.20.20.80">
    <property type="entry name" value="Glycosidases"/>
    <property type="match status" value="1"/>
</dbReference>
<dbReference type="InterPro" id="IPR036259">
    <property type="entry name" value="MFS_trans_sf"/>
</dbReference>
<keyword evidence="5" id="KW-0964">Secreted</keyword>
<keyword evidence="4" id="KW-0134">Cell wall</keyword>
<dbReference type="SUPFAM" id="SSF103473">
    <property type="entry name" value="MFS general substrate transporter"/>
    <property type="match status" value="1"/>
</dbReference>
<evidence type="ECO:0000256" key="16">
    <source>
        <dbReference type="SAM" id="Phobius"/>
    </source>
</evidence>
<keyword evidence="9" id="KW-0325">Glycoprotein</keyword>
<evidence type="ECO:0000256" key="1">
    <source>
        <dbReference type="ARBA" id="ARBA00004191"/>
    </source>
</evidence>
<reference evidence="18" key="1">
    <citation type="journal article" date="2019" name="Int. J. Syst. Evol. Microbiol.">
        <title>The Global Catalogue of Microorganisms (GCM) 10K type strain sequencing project: providing services to taxonomists for standard genome sequencing and annotation.</title>
        <authorList>
            <consortium name="The Broad Institute Genomics Platform"/>
            <consortium name="The Broad Institute Genome Sequencing Center for Infectious Disease"/>
            <person name="Wu L."/>
            <person name="Ma J."/>
        </authorList>
    </citation>
    <scope>NUCLEOTIDE SEQUENCE [LARGE SCALE GENOMIC DNA]</scope>
    <source>
        <strain evidence="18">CGMCC 1.12606</strain>
    </source>
</reference>
<keyword evidence="16" id="KW-0812">Transmembrane</keyword>
<dbReference type="EMBL" id="BMFH01000002">
    <property type="protein sequence ID" value="GGD56328.1"/>
    <property type="molecule type" value="Genomic_DNA"/>
</dbReference>
<keyword evidence="18" id="KW-1185">Reference proteome</keyword>
<comment type="caution">
    <text evidence="17">The sequence shown here is derived from an EMBL/GenBank/DDBJ whole genome shotgun (WGS) entry which is preliminary data.</text>
</comment>
<accession>A0ABQ1R554</accession>
<evidence type="ECO:0000256" key="4">
    <source>
        <dbReference type="ARBA" id="ARBA00022512"/>
    </source>
</evidence>
<keyword evidence="11" id="KW-0961">Cell wall biogenesis/degradation</keyword>
<evidence type="ECO:0000256" key="10">
    <source>
        <dbReference type="ARBA" id="ARBA00023277"/>
    </source>
</evidence>
<evidence type="ECO:0000256" key="15">
    <source>
        <dbReference type="ARBA" id="ARBA00043078"/>
    </source>
</evidence>
<evidence type="ECO:0000313" key="17">
    <source>
        <dbReference type="EMBL" id="GGD56328.1"/>
    </source>
</evidence>
<feature type="transmembrane region" description="Helical" evidence="16">
    <location>
        <begin position="100"/>
        <end position="119"/>
    </location>
</feature>
<feature type="transmembrane region" description="Helical" evidence="16">
    <location>
        <begin position="131"/>
        <end position="154"/>
    </location>
</feature>
<evidence type="ECO:0000256" key="5">
    <source>
        <dbReference type="ARBA" id="ARBA00022525"/>
    </source>
</evidence>
<gene>
    <name evidence="17" type="ORF">GCM10011361_23610</name>
</gene>
<dbReference type="InterPro" id="IPR000490">
    <property type="entry name" value="Glyco_hydro_17"/>
</dbReference>
<dbReference type="PANTHER" id="PTHR16631:SF17">
    <property type="entry name" value="GLUCAN ENDO-1,3-BETA-GLUCOSIDASE BTGC"/>
    <property type="match status" value="1"/>
</dbReference>
<feature type="transmembrane region" description="Helical" evidence="16">
    <location>
        <begin position="60"/>
        <end position="79"/>
    </location>
</feature>
<feature type="transmembrane region" description="Helical" evidence="16">
    <location>
        <begin position="31"/>
        <end position="54"/>
    </location>
</feature>
<feature type="transmembrane region" description="Helical" evidence="16">
    <location>
        <begin position="441"/>
        <end position="463"/>
    </location>
</feature>
<dbReference type="Pfam" id="PF13347">
    <property type="entry name" value="MFS_2"/>
    <property type="match status" value="1"/>
</dbReference>
<feature type="transmembrane region" description="Helical" evidence="16">
    <location>
        <begin position="166"/>
        <end position="185"/>
    </location>
</feature>
<feature type="transmembrane region" description="Helical" evidence="16">
    <location>
        <begin position="333"/>
        <end position="352"/>
    </location>
</feature>
<evidence type="ECO:0000313" key="18">
    <source>
        <dbReference type="Proteomes" id="UP000625780"/>
    </source>
</evidence>
<name>A0ABQ1R554_9FLAO</name>
<keyword evidence="12" id="KW-0624">Polysaccharide degradation</keyword>
<evidence type="ECO:0000256" key="7">
    <source>
        <dbReference type="ARBA" id="ARBA00022801"/>
    </source>
</evidence>
<dbReference type="InterPro" id="IPR017853">
    <property type="entry name" value="GH"/>
</dbReference>
<comment type="subcellular location">
    <subcellularLocation>
        <location evidence="2">Cell membrane</location>
    </subcellularLocation>
    <subcellularLocation>
        <location evidence="1">Secreted</location>
        <location evidence="1">Cell wall</location>
    </subcellularLocation>
</comment>
<evidence type="ECO:0000256" key="13">
    <source>
        <dbReference type="ARBA" id="ARBA00037649"/>
    </source>
</evidence>